<sequence length="224" mass="25649">MFAEKGEIFYRFLTVEDKDDVINLLANNFCIEEPICKCLNFSEKERYEYATYASMFLADNRSMGAFDVNNSEKLCGVMINSASDFDPGINMEDYLQSVSKNTQYSIRVDNFLHKRIKELTKDGHFFACNWLSMDAAYFGKGIAKNLTLRTNEWLKNSRQFDMWVGVSVAPNAKHIGEKDGLKSVLEINMSEYQDEKTGERIFANAQIPLLHILIKAVKSTKSNL</sequence>
<evidence type="ECO:0008006" key="3">
    <source>
        <dbReference type="Google" id="ProtNLM"/>
    </source>
</evidence>
<accession>A0ABP0FHJ3</accession>
<evidence type="ECO:0000313" key="1">
    <source>
        <dbReference type="EMBL" id="CAK8677944.1"/>
    </source>
</evidence>
<proteinExistence type="predicted"/>
<protein>
    <recommendedName>
        <fullName evidence="3">N-acetyltransferase domain-containing protein</fullName>
    </recommendedName>
</protein>
<name>A0ABP0FHJ3_CLALP</name>
<evidence type="ECO:0000313" key="2">
    <source>
        <dbReference type="Proteomes" id="UP001642483"/>
    </source>
</evidence>
<gene>
    <name evidence="1" type="ORF">CVLEPA_LOCUS7924</name>
</gene>
<dbReference type="EMBL" id="CAWYQH010000046">
    <property type="protein sequence ID" value="CAK8677944.1"/>
    <property type="molecule type" value="Genomic_DNA"/>
</dbReference>
<comment type="caution">
    <text evidence="1">The sequence shown here is derived from an EMBL/GenBank/DDBJ whole genome shotgun (WGS) entry which is preliminary data.</text>
</comment>
<organism evidence="1 2">
    <name type="scientific">Clavelina lepadiformis</name>
    <name type="common">Light-bulb sea squirt</name>
    <name type="synonym">Ascidia lepadiformis</name>
    <dbReference type="NCBI Taxonomy" id="159417"/>
    <lineage>
        <taxon>Eukaryota</taxon>
        <taxon>Metazoa</taxon>
        <taxon>Chordata</taxon>
        <taxon>Tunicata</taxon>
        <taxon>Ascidiacea</taxon>
        <taxon>Aplousobranchia</taxon>
        <taxon>Clavelinidae</taxon>
        <taxon>Clavelina</taxon>
    </lineage>
</organism>
<keyword evidence="2" id="KW-1185">Reference proteome</keyword>
<reference evidence="1 2" key="1">
    <citation type="submission" date="2024-02" db="EMBL/GenBank/DDBJ databases">
        <authorList>
            <person name="Daric V."/>
            <person name="Darras S."/>
        </authorList>
    </citation>
    <scope>NUCLEOTIDE SEQUENCE [LARGE SCALE GENOMIC DNA]</scope>
</reference>
<dbReference type="Proteomes" id="UP001642483">
    <property type="component" value="Unassembled WGS sequence"/>
</dbReference>
<dbReference type="Gene3D" id="3.40.630.30">
    <property type="match status" value="1"/>
</dbReference>